<dbReference type="AlphaFoldDB" id="A0AAD9HYF0"/>
<feature type="compositionally biased region" description="Acidic residues" evidence="8">
    <location>
        <begin position="850"/>
        <end position="871"/>
    </location>
</feature>
<feature type="region of interest" description="Disordered" evidence="8">
    <location>
        <begin position="316"/>
        <end position="344"/>
    </location>
</feature>
<keyword evidence="11" id="KW-1185">Reference proteome</keyword>
<dbReference type="InterPro" id="IPR013083">
    <property type="entry name" value="Znf_RING/FYVE/PHD"/>
</dbReference>
<dbReference type="InterPro" id="IPR003877">
    <property type="entry name" value="SPRY_dom"/>
</dbReference>
<evidence type="ECO:0000256" key="8">
    <source>
        <dbReference type="SAM" id="MobiDB-lite"/>
    </source>
</evidence>
<dbReference type="GO" id="GO:0000976">
    <property type="term" value="F:transcription cis-regulatory region binding"/>
    <property type="evidence" value="ECO:0007669"/>
    <property type="project" value="TreeGrafter"/>
</dbReference>
<dbReference type="GO" id="GO:0061630">
    <property type="term" value="F:ubiquitin protein ligase activity"/>
    <property type="evidence" value="ECO:0007669"/>
    <property type="project" value="UniProtKB-EC"/>
</dbReference>
<evidence type="ECO:0000256" key="2">
    <source>
        <dbReference type="ARBA" id="ARBA00004123"/>
    </source>
</evidence>
<dbReference type="SUPFAM" id="SSF49899">
    <property type="entry name" value="Concanavalin A-like lectins/glucanases"/>
    <property type="match status" value="1"/>
</dbReference>
<comment type="similarity">
    <text evidence="3">Belongs to the NSE1 family.</text>
</comment>
<gene>
    <name evidence="10" type="ORF">P8C59_000796</name>
</gene>
<evidence type="ECO:0000313" key="11">
    <source>
        <dbReference type="Proteomes" id="UP001217918"/>
    </source>
</evidence>
<dbReference type="GO" id="GO:0048188">
    <property type="term" value="C:Set1C/COMPASS complex"/>
    <property type="evidence" value="ECO:0007669"/>
    <property type="project" value="InterPro"/>
</dbReference>
<dbReference type="Gene3D" id="1.10.10.10">
    <property type="entry name" value="Winged helix-like DNA-binding domain superfamily/Winged helix DNA-binding domain"/>
    <property type="match status" value="1"/>
</dbReference>
<dbReference type="InterPro" id="IPR013320">
    <property type="entry name" value="ConA-like_dom_sf"/>
</dbReference>
<comment type="subcellular location">
    <subcellularLocation>
        <location evidence="2">Nucleus</location>
    </subcellularLocation>
</comment>
<dbReference type="InterPro" id="IPR036388">
    <property type="entry name" value="WH-like_DNA-bd_sf"/>
</dbReference>
<comment type="caution">
    <text evidence="10">The sequence shown here is derived from an EMBL/GenBank/DDBJ whole genome shotgun (WGS) entry which is preliminary data.</text>
</comment>
<evidence type="ECO:0000313" key="10">
    <source>
        <dbReference type="EMBL" id="KAK2067027.1"/>
    </source>
</evidence>
<evidence type="ECO:0000256" key="7">
    <source>
        <dbReference type="ARBA" id="ARBA00038149"/>
    </source>
</evidence>
<reference evidence="10" key="1">
    <citation type="journal article" date="2023" name="Mol. Plant Microbe Interact.">
        <title>Elucidating the Obligate Nature and Biological Capacity of an Invasive Fungal Corn Pathogen.</title>
        <authorList>
            <person name="MacCready J.S."/>
            <person name="Roggenkamp E.M."/>
            <person name="Gdanetz K."/>
            <person name="Chilvers M.I."/>
        </authorList>
    </citation>
    <scope>NUCLEOTIDE SEQUENCE</scope>
    <source>
        <strain evidence="10">PM02</strain>
    </source>
</reference>
<evidence type="ECO:0000256" key="3">
    <source>
        <dbReference type="ARBA" id="ARBA00010258"/>
    </source>
</evidence>
<dbReference type="PANTHER" id="PTHR10598:SF0">
    <property type="entry name" value="SET1_ASH2 HISTONE METHYLTRANSFERASE COMPLEX SUBUNIT ASH2"/>
    <property type="match status" value="1"/>
</dbReference>
<sequence>MARERRTKKDSFKKRESKGAAAADSARATPDLKLKEKAQTQGEMAPMRYKLARPKVTDFEPPRGPVFTSHHETKDAEGRGIEFFETSDHVYNKKNFHYTHCIADPTFPSMFYYRQTEPEPYGPHLSFEDAASHMYFDKTGSHISSDKGYRMARANVVVKEGRWYWECKITQGTLKTRGARDPQSHGHVRMGWARREASLDAPVGFDAYSYGIRDVAGQKVHMSRPQDFFPKGEGLQEGDVIGLEIHLPSEHLHRKIVQGAYNPAVDLVNEEAAAAAAAAADVQAPNIVRDRIPIRFKAHIYFEKIEYHSCKELEDLMNPSPTNPSGPVGSAAAPNPHHRHPSLRTLPTSYIRVYKNGKLMGTPFTDLLAFLPPASKPLQQPGAREGLDDGMLGYYPAVSVFRGGAAEVNFGPNFWYPPPGYETPGGDVEMQDDTVEQPNDSSRIRAVSERYEEQIAEDMVYDIVDEVSFWVHDGAKVVDRIGKDGKASEPVGLVQGGREEIKELCVLSTKYIPIRGPHSTLGHFVFSHLPAVISSMEWDPPLPAGWNDTHRAFLQALMARGSMTFGQGQRILAAIFKAEKEADVDPAAVDLDAFEQYMRAAREAVAPLDLDIRKTRHQVRKEQVWAFVNAASDPVTQLGTVHSPDEIAYLKRLLDAMFDGYNTRRMEVMAVDEAQALKVSRPARAGPRENSVHDNGEGAADKGLKHSEVMALLASLLAEGWLERSSAGFYTLSPRALMELEHWLTETYNDPDAGDWQRIKRCEACKGIVTMGQRCADQACHVRMHDICDTDAYWRSRGNQKKCRSCSTAWDGKHFVGERAVTSTQAFQRSQGRKPGRKSAMDEVMAAQEEGSDDDEDEDEEEDDDDDDDGE</sequence>
<dbReference type="CDD" id="cd12872">
    <property type="entry name" value="SPRY_Ash2"/>
    <property type="match status" value="1"/>
</dbReference>
<evidence type="ECO:0000259" key="9">
    <source>
        <dbReference type="PROSITE" id="PS50188"/>
    </source>
</evidence>
<feature type="domain" description="B30.2/SPRY" evidence="9">
    <location>
        <begin position="103"/>
        <end position="301"/>
    </location>
</feature>
<dbReference type="GO" id="GO:0006281">
    <property type="term" value="P:DNA repair"/>
    <property type="evidence" value="ECO:0007669"/>
    <property type="project" value="InterPro"/>
</dbReference>
<dbReference type="InterPro" id="IPR011513">
    <property type="entry name" value="Nse1"/>
</dbReference>
<dbReference type="EMBL" id="JAQQPM010000001">
    <property type="protein sequence ID" value="KAK2067027.1"/>
    <property type="molecule type" value="Genomic_DNA"/>
</dbReference>
<evidence type="ECO:0000256" key="6">
    <source>
        <dbReference type="ARBA" id="ARBA00023242"/>
    </source>
</evidence>
<dbReference type="Gene3D" id="3.30.40.10">
    <property type="entry name" value="Zinc/RING finger domain, C3HC4 (zinc finger)"/>
    <property type="match status" value="1"/>
</dbReference>
<dbReference type="PANTHER" id="PTHR10598">
    <property type="entry name" value="SET1/ASH2 HISTONE METHYLTRANSFERASE COMPLEX SUBUNIT ASH2"/>
    <property type="match status" value="1"/>
</dbReference>
<dbReference type="EC" id="2.3.2.27" evidence="4"/>
<accession>A0AAD9HYF0</accession>
<keyword evidence="6" id="KW-0539">Nucleus</keyword>
<dbReference type="InterPro" id="IPR001870">
    <property type="entry name" value="B30.2/SPRY"/>
</dbReference>
<feature type="compositionally biased region" description="Basic and acidic residues" evidence="8">
    <location>
        <begin position="686"/>
        <end position="701"/>
    </location>
</feature>
<dbReference type="InterPro" id="IPR043136">
    <property type="entry name" value="B30.2/SPRY_sf"/>
</dbReference>
<feature type="region of interest" description="Disordered" evidence="8">
    <location>
        <begin position="822"/>
        <end position="871"/>
    </location>
</feature>
<comment type="similarity">
    <text evidence="7">Belongs to the cclA family.</text>
</comment>
<dbReference type="Pfam" id="PF08746">
    <property type="entry name" value="zf-RING-like"/>
    <property type="match status" value="1"/>
</dbReference>
<dbReference type="SMART" id="SM00449">
    <property type="entry name" value="SPRY"/>
    <property type="match status" value="1"/>
</dbReference>
<dbReference type="Pfam" id="PF07574">
    <property type="entry name" value="SMC_Nse1"/>
    <property type="match status" value="1"/>
</dbReference>
<feature type="compositionally biased region" description="Basic and acidic residues" evidence="8">
    <location>
        <begin position="1"/>
        <end position="18"/>
    </location>
</feature>
<dbReference type="GO" id="GO:0030915">
    <property type="term" value="C:Smc5-Smc6 complex"/>
    <property type="evidence" value="ECO:0007669"/>
    <property type="project" value="InterPro"/>
</dbReference>
<dbReference type="Gene3D" id="2.60.120.920">
    <property type="match status" value="1"/>
</dbReference>
<organism evidence="10 11">
    <name type="scientific">Phyllachora maydis</name>
    <dbReference type="NCBI Taxonomy" id="1825666"/>
    <lineage>
        <taxon>Eukaryota</taxon>
        <taxon>Fungi</taxon>
        <taxon>Dikarya</taxon>
        <taxon>Ascomycota</taxon>
        <taxon>Pezizomycotina</taxon>
        <taxon>Sordariomycetes</taxon>
        <taxon>Sordariomycetidae</taxon>
        <taxon>Phyllachorales</taxon>
        <taxon>Phyllachoraceae</taxon>
        <taxon>Phyllachora</taxon>
    </lineage>
</organism>
<name>A0AAD9HYF0_9PEZI</name>
<feature type="region of interest" description="Disordered" evidence="8">
    <location>
        <begin position="682"/>
        <end position="701"/>
    </location>
</feature>
<feature type="region of interest" description="Disordered" evidence="8">
    <location>
        <begin position="1"/>
        <end position="46"/>
    </location>
</feature>
<proteinExistence type="inferred from homology"/>
<dbReference type="Gene3D" id="3.90.1150.220">
    <property type="match status" value="1"/>
</dbReference>
<protein>
    <recommendedName>
        <fullName evidence="5">Non-structural maintenance of chromosomes element 1 homolog</fullName>
        <ecNumber evidence="4">2.3.2.27</ecNumber>
    </recommendedName>
</protein>
<comment type="catalytic activity">
    <reaction evidence="1">
        <text>S-ubiquitinyl-[E2 ubiquitin-conjugating enzyme]-L-cysteine + [acceptor protein]-L-lysine = [E2 ubiquitin-conjugating enzyme]-L-cysteine + N(6)-ubiquitinyl-[acceptor protein]-L-lysine.</text>
        <dbReference type="EC" id="2.3.2.27"/>
    </reaction>
</comment>
<dbReference type="PROSITE" id="PS50188">
    <property type="entry name" value="B302_SPRY"/>
    <property type="match status" value="1"/>
</dbReference>
<evidence type="ECO:0000256" key="1">
    <source>
        <dbReference type="ARBA" id="ARBA00000900"/>
    </source>
</evidence>
<dbReference type="Proteomes" id="UP001217918">
    <property type="component" value="Unassembled WGS sequence"/>
</dbReference>
<dbReference type="InterPro" id="IPR037353">
    <property type="entry name" value="ASH2"/>
</dbReference>
<evidence type="ECO:0000256" key="5">
    <source>
        <dbReference type="ARBA" id="ARBA00019422"/>
    </source>
</evidence>
<evidence type="ECO:0000256" key="4">
    <source>
        <dbReference type="ARBA" id="ARBA00012483"/>
    </source>
</evidence>
<dbReference type="InterPro" id="IPR014857">
    <property type="entry name" value="Nse1_RING_C4HC3-type"/>
</dbReference>
<dbReference type="CDD" id="cd16493">
    <property type="entry name" value="RING-CH-C4HC3_NSE1"/>
    <property type="match status" value="1"/>
</dbReference>